<name>A0A368QF89_SETIT</name>
<evidence type="ECO:0008006" key="2">
    <source>
        <dbReference type="Google" id="ProtNLM"/>
    </source>
</evidence>
<sequence length="461" mass="52281">MEAFPEGMHLRLRNRATNQYLHVDKDGTSVSLRGRWSRALLSTEWVAHRHEHDGTTYVRLHSAANGRYLAAKFKRSRHGLRNRFVHVRPCESTEVVDAFTLWEIFRATEGGEDVLMRHVSNSVLAAIASRWPGVAALDYDDQSPPVMHWVVAEAIPPRPRPQVLPGPSKAIEQGALIKTPWYCKCYEKATSDGQPVCISCAVYLRKLLNASKTEMNIPNSYCLVCHQLGAEEHSLHRRRTILIDHLEKMPAAYVTGKEPWAGIFQGIQSDFFGFILLHKPEGTRCTVCNDLLEPAGQELYKAPYHFCSLKCFVENAGGAAAMQLAEKILEIDFESSASAFCLVCEIAFNFHEDNGHATHKWIHIISDSGHRPRVQVSARHQLPDEWHDIKIRSVGDAETVELLIQDRISVRCQHCKMRLVDGSKKYCTLECSLDWQHQHRLVSRLLQLKAFELVHNDADSP</sequence>
<dbReference type="AlphaFoldDB" id="A0A368QF89"/>
<accession>A0A368QF89</accession>
<dbReference type="PANTHER" id="PTHR31205:SF3">
    <property type="entry name" value="OS06G0161100 PROTEIN"/>
    <property type="match status" value="1"/>
</dbReference>
<reference evidence="1" key="2">
    <citation type="submission" date="2015-07" db="EMBL/GenBank/DDBJ databases">
        <authorList>
            <person name="Noorani M."/>
        </authorList>
    </citation>
    <scope>NUCLEOTIDE SEQUENCE</scope>
    <source>
        <strain evidence="1">Yugu1</strain>
    </source>
</reference>
<organism evidence="1">
    <name type="scientific">Setaria italica</name>
    <name type="common">Foxtail millet</name>
    <name type="synonym">Panicum italicum</name>
    <dbReference type="NCBI Taxonomy" id="4555"/>
    <lineage>
        <taxon>Eukaryota</taxon>
        <taxon>Viridiplantae</taxon>
        <taxon>Streptophyta</taxon>
        <taxon>Embryophyta</taxon>
        <taxon>Tracheophyta</taxon>
        <taxon>Spermatophyta</taxon>
        <taxon>Magnoliopsida</taxon>
        <taxon>Liliopsida</taxon>
        <taxon>Poales</taxon>
        <taxon>Poaceae</taxon>
        <taxon>PACMAD clade</taxon>
        <taxon>Panicoideae</taxon>
        <taxon>Panicodae</taxon>
        <taxon>Paniceae</taxon>
        <taxon>Cenchrinae</taxon>
        <taxon>Setaria</taxon>
    </lineage>
</organism>
<reference evidence="1" key="1">
    <citation type="journal article" date="2012" name="Nat. Biotechnol.">
        <title>Reference genome sequence of the model plant Setaria.</title>
        <authorList>
            <person name="Bennetzen J.L."/>
            <person name="Schmutz J."/>
            <person name="Wang H."/>
            <person name="Percifield R."/>
            <person name="Hawkins J."/>
            <person name="Pontaroli A.C."/>
            <person name="Estep M."/>
            <person name="Feng L."/>
            <person name="Vaughn J.N."/>
            <person name="Grimwood J."/>
            <person name="Jenkins J."/>
            <person name="Barry K."/>
            <person name="Lindquist E."/>
            <person name="Hellsten U."/>
            <person name="Deshpande S."/>
            <person name="Wang X."/>
            <person name="Wu X."/>
            <person name="Mitros T."/>
            <person name="Triplett J."/>
            <person name="Yang X."/>
            <person name="Ye C.Y."/>
            <person name="Mauro-Herrera M."/>
            <person name="Wang L."/>
            <person name="Li P."/>
            <person name="Sharma M."/>
            <person name="Sharma R."/>
            <person name="Ronald P.C."/>
            <person name="Panaud O."/>
            <person name="Kellogg E.A."/>
            <person name="Brutnell T.P."/>
            <person name="Doust A.N."/>
            <person name="Tuskan G.A."/>
            <person name="Rokhsar D."/>
            <person name="Devos K.M."/>
        </authorList>
    </citation>
    <scope>NUCLEOTIDE SEQUENCE [LARGE SCALE GENOMIC DNA]</scope>
    <source>
        <strain evidence="1">Yugu1</strain>
    </source>
</reference>
<proteinExistence type="predicted"/>
<dbReference type="PANTHER" id="PTHR31205">
    <property type="entry name" value="ACTIN CROSS-LINKING PROTEIN (DUF569)"/>
    <property type="match status" value="1"/>
</dbReference>
<gene>
    <name evidence="1" type="ORF">SETIT_3G142200v2</name>
</gene>
<protein>
    <recommendedName>
        <fullName evidence="2">DUF569 domain-containing protein</fullName>
    </recommendedName>
</protein>
<dbReference type="EMBL" id="CM003530">
    <property type="protein sequence ID" value="RCV16484.1"/>
    <property type="molecule type" value="Genomic_DNA"/>
</dbReference>
<evidence type="ECO:0000313" key="1">
    <source>
        <dbReference type="EMBL" id="RCV16484.1"/>
    </source>
</evidence>
<dbReference type="OrthoDB" id="10383549at2759"/>